<organism evidence="2 3">
    <name type="scientific">Portunus trituberculatus</name>
    <name type="common">Swimming crab</name>
    <name type="synonym">Neptunus trituberculatus</name>
    <dbReference type="NCBI Taxonomy" id="210409"/>
    <lineage>
        <taxon>Eukaryota</taxon>
        <taxon>Metazoa</taxon>
        <taxon>Ecdysozoa</taxon>
        <taxon>Arthropoda</taxon>
        <taxon>Crustacea</taxon>
        <taxon>Multicrustacea</taxon>
        <taxon>Malacostraca</taxon>
        <taxon>Eumalacostraca</taxon>
        <taxon>Eucarida</taxon>
        <taxon>Decapoda</taxon>
        <taxon>Pleocyemata</taxon>
        <taxon>Brachyura</taxon>
        <taxon>Eubrachyura</taxon>
        <taxon>Portunoidea</taxon>
        <taxon>Portunidae</taxon>
        <taxon>Portuninae</taxon>
        <taxon>Portunus</taxon>
    </lineage>
</organism>
<comment type="caution">
    <text evidence="2">The sequence shown here is derived from an EMBL/GenBank/DDBJ whole genome shotgun (WGS) entry which is preliminary data.</text>
</comment>
<evidence type="ECO:0000313" key="3">
    <source>
        <dbReference type="Proteomes" id="UP000324222"/>
    </source>
</evidence>
<evidence type="ECO:0000256" key="1">
    <source>
        <dbReference type="SAM" id="SignalP"/>
    </source>
</evidence>
<name>A0A5B7F809_PORTR</name>
<reference evidence="2 3" key="1">
    <citation type="submission" date="2019-05" db="EMBL/GenBank/DDBJ databases">
        <title>Another draft genome of Portunus trituberculatus and its Hox gene families provides insights of decapod evolution.</title>
        <authorList>
            <person name="Jeong J.-H."/>
            <person name="Song I."/>
            <person name="Kim S."/>
            <person name="Choi T."/>
            <person name="Kim D."/>
            <person name="Ryu S."/>
            <person name="Kim W."/>
        </authorList>
    </citation>
    <scope>NUCLEOTIDE SEQUENCE [LARGE SCALE GENOMIC DNA]</scope>
    <source>
        <tissue evidence="2">Muscle</tissue>
    </source>
</reference>
<feature type="chain" id="PRO_5022744233" evidence="1">
    <location>
        <begin position="25"/>
        <end position="81"/>
    </location>
</feature>
<keyword evidence="3" id="KW-1185">Reference proteome</keyword>
<dbReference type="AlphaFoldDB" id="A0A5B7F809"/>
<keyword evidence="1" id="KW-0732">Signal</keyword>
<gene>
    <name evidence="2" type="ORF">E2C01_035267</name>
</gene>
<protein>
    <submittedName>
        <fullName evidence="2">Uncharacterized protein</fullName>
    </submittedName>
</protein>
<dbReference type="PROSITE" id="PS51257">
    <property type="entry name" value="PROKAR_LIPOPROTEIN"/>
    <property type="match status" value="1"/>
</dbReference>
<dbReference type="EMBL" id="VSRR010005144">
    <property type="protein sequence ID" value="MPC41667.1"/>
    <property type="molecule type" value="Genomic_DNA"/>
</dbReference>
<accession>A0A5B7F809</accession>
<evidence type="ECO:0000313" key="2">
    <source>
        <dbReference type="EMBL" id="MPC41667.1"/>
    </source>
</evidence>
<proteinExistence type="predicted"/>
<feature type="signal peptide" evidence="1">
    <location>
        <begin position="1"/>
        <end position="24"/>
    </location>
</feature>
<dbReference type="Proteomes" id="UP000324222">
    <property type="component" value="Unassembled WGS sequence"/>
</dbReference>
<sequence>MIVISGRILAWGVLRASEVASVQGASGGCSRRATLLQEAGFLDPRESRAKASTRWTLWGDFLLTLCTLCPAGEGQDGRGKD</sequence>